<name>A0A6A4SD24_SCOMX</name>
<feature type="compositionally biased region" description="Basic residues" evidence="1">
    <location>
        <begin position="1"/>
        <end position="19"/>
    </location>
</feature>
<feature type="region of interest" description="Disordered" evidence="1">
    <location>
        <begin position="1"/>
        <end position="56"/>
    </location>
</feature>
<evidence type="ECO:0000256" key="1">
    <source>
        <dbReference type="SAM" id="MobiDB-lite"/>
    </source>
</evidence>
<evidence type="ECO:0000313" key="2">
    <source>
        <dbReference type="EMBL" id="KAF0030365.1"/>
    </source>
</evidence>
<feature type="compositionally biased region" description="Polar residues" evidence="1">
    <location>
        <begin position="37"/>
        <end position="54"/>
    </location>
</feature>
<proteinExistence type="predicted"/>
<feature type="non-terminal residue" evidence="2">
    <location>
        <position position="93"/>
    </location>
</feature>
<evidence type="ECO:0000313" key="3">
    <source>
        <dbReference type="Proteomes" id="UP000438429"/>
    </source>
</evidence>
<dbReference type="AlphaFoldDB" id="A0A6A4SD24"/>
<protein>
    <submittedName>
        <fullName evidence="2">Uncharacterized protein</fullName>
    </submittedName>
</protein>
<organism evidence="2 3">
    <name type="scientific">Scophthalmus maximus</name>
    <name type="common">Turbot</name>
    <name type="synonym">Psetta maxima</name>
    <dbReference type="NCBI Taxonomy" id="52904"/>
    <lineage>
        <taxon>Eukaryota</taxon>
        <taxon>Metazoa</taxon>
        <taxon>Chordata</taxon>
        <taxon>Craniata</taxon>
        <taxon>Vertebrata</taxon>
        <taxon>Euteleostomi</taxon>
        <taxon>Actinopterygii</taxon>
        <taxon>Neopterygii</taxon>
        <taxon>Teleostei</taxon>
        <taxon>Neoteleostei</taxon>
        <taxon>Acanthomorphata</taxon>
        <taxon>Carangaria</taxon>
        <taxon>Pleuronectiformes</taxon>
        <taxon>Pleuronectoidei</taxon>
        <taxon>Scophthalmidae</taxon>
        <taxon>Scophthalmus</taxon>
    </lineage>
</organism>
<comment type="caution">
    <text evidence="2">The sequence shown here is derived from an EMBL/GenBank/DDBJ whole genome shotgun (WGS) entry which is preliminary data.</text>
</comment>
<dbReference type="Proteomes" id="UP000438429">
    <property type="component" value="Unassembled WGS sequence"/>
</dbReference>
<accession>A0A6A4SD24</accession>
<sequence>MLRTGSHRIQRAWRARMSRRGSWQGQDESLTSHHQGETVPSESQQQDPGMTTDISPECDYRHEVFAQIYCIFDNISLTEKITTHYQHIVIKKR</sequence>
<gene>
    <name evidence="2" type="ORF">F2P81_017096</name>
</gene>
<reference evidence="2 3" key="1">
    <citation type="submission" date="2019-06" db="EMBL/GenBank/DDBJ databases">
        <title>Draft genomes of female and male turbot (Scophthalmus maximus).</title>
        <authorList>
            <person name="Xu H."/>
            <person name="Xu X.-W."/>
            <person name="Shao C."/>
            <person name="Chen S."/>
        </authorList>
    </citation>
    <scope>NUCLEOTIDE SEQUENCE [LARGE SCALE GENOMIC DNA]</scope>
    <source>
        <strain evidence="2">Ysfricsl-2016a</strain>
        <tissue evidence="2">Blood</tissue>
    </source>
</reference>
<dbReference type="EMBL" id="VEVO01000015">
    <property type="protein sequence ID" value="KAF0030365.1"/>
    <property type="molecule type" value="Genomic_DNA"/>
</dbReference>